<gene>
    <name evidence="1" type="ORF">PO878_12085</name>
</gene>
<dbReference type="EMBL" id="CP116942">
    <property type="protein sequence ID" value="WCO65238.1"/>
    <property type="molecule type" value="Genomic_DNA"/>
</dbReference>
<keyword evidence="2" id="KW-1185">Reference proteome</keyword>
<organism evidence="1 2">
    <name type="scientific">Iamia majanohamensis</name>
    <dbReference type="NCBI Taxonomy" id="467976"/>
    <lineage>
        <taxon>Bacteria</taxon>
        <taxon>Bacillati</taxon>
        <taxon>Actinomycetota</taxon>
        <taxon>Acidimicrobiia</taxon>
        <taxon>Acidimicrobiales</taxon>
        <taxon>Iamiaceae</taxon>
        <taxon>Iamia</taxon>
    </lineage>
</organism>
<dbReference type="KEGG" id="ima:PO878_12085"/>
<sequence length="86" mass="9595">MAPADPDLRRVAAAVARHPSLWPTGAAAAVRHLPEGWWRGPSTLRTAVPWLRFRLETAYGAERSTPTGADLVTWLRWARAWPRARG</sequence>
<protein>
    <submittedName>
        <fullName evidence="1">Uncharacterized protein</fullName>
    </submittedName>
</protein>
<reference evidence="1" key="1">
    <citation type="submission" date="2023-01" db="EMBL/GenBank/DDBJ databases">
        <title>The diversity of Class Acidimicrobiia in South China Sea sediment environments and the proposal of Iamia marina sp. nov., a novel species of the genus Iamia.</title>
        <authorList>
            <person name="He Y."/>
            <person name="Tian X."/>
        </authorList>
    </citation>
    <scope>NUCLEOTIDE SEQUENCE</scope>
    <source>
        <strain evidence="1">DSM 19957</strain>
    </source>
</reference>
<dbReference type="RefSeq" id="WP_272734763.1">
    <property type="nucleotide sequence ID" value="NZ_CP116942.1"/>
</dbReference>
<evidence type="ECO:0000313" key="1">
    <source>
        <dbReference type="EMBL" id="WCO65238.1"/>
    </source>
</evidence>
<accession>A0AAE9Y6H6</accession>
<proteinExistence type="predicted"/>
<name>A0AAE9Y6H6_9ACTN</name>
<dbReference type="AlphaFoldDB" id="A0AAE9Y6H6"/>
<evidence type="ECO:0000313" key="2">
    <source>
        <dbReference type="Proteomes" id="UP001216390"/>
    </source>
</evidence>
<dbReference type="Proteomes" id="UP001216390">
    <property type="component" value="Chromosome"/>
</dbReference>